<feature type="transmembrane region" description="Helical" evidence="1">
    <location>
        <begin position="187"/>
        <end position="208"/>
    </location>
</feature>
<keyword evidence="1" id="KW-1133">Transmembrane helix</keyword>
<keyword evidence="1" id="KW-0472">Membrane</keyword>
<reference evidence="2 3" key="1">
    <citation type="submission" date="2019-07" db="EMBL/GenBank/DDBJ databases">
        <title>Whole genome shotgun sequence of Cellulomonas hominis NBRC 16055.</title>
        <authorList>
            <person name="Hosoyama A."/>
            <person name="Uohara A."/>
            <person name="Ohji S."/>
            <person name="Ichikawa N."/>
        </authorList>
    </citation>
    <scope>NUCLEOTIDE SEQUENCE [LARGE SCALE GENOMIC DNA]</scope>
    <source>
        <strain evidence="2 3">NBRC 16055</strain>
    </source>
</reference>
<dbReference type="AlphaFoldDB" id="A0A511FBV4"/>
<keyword evidence="1" id="KW-0812">Transmembrane</keyword>
<evidence type="ECO:0000256" key="1">
    <source>
        <dbReference type="SAM" id="Phobius"/>
    </source>
</evidence>
<keyword evidence="3" id="KW-1185">Reference proteome</keyword>
<dbReference type="EMBL" id="BJVQ01000021">
    <property type="protein sequence ID" value="GEL46682.1"/>
    <property type="molecule type" value="Genomic_DNA"/>
</dbReference>
<name>A0A511FBV4_9CELL</name>
<organism evidence="2 3">
    <name type="scientific">Cellulomonas hominis</name>
    <dbReference type="NCBI Taxonomy" id="156981"/>
    <lineage>
        <taxon>Bacteria</taxon>
        <taxon>Bacillati</taxon>
        <taxon>Actinomycetota</taxon>
        <taxon>Actinomycetes</taxon>
        <taxon>Micrococcales</taxon>
        <taxon>Cellulomonadaceae</taxon>
        <taxon>Cellulomonas</taxon>
    </lineage>
</organism>
<gene>
    <name evidence="2" type="ORF">CHO01_17980</name>
</gene>
<sequence length="403" mass="42378">MAGVLRLLLAFTSGVLATSIVLLATGIGDGGLPWVVPVAAVVGAILLTLVSIGTTLAGVRAPREKDVEAAVRENRISLARVLETRATGSSVNDQPVCDIRLVVASRTRPAYTTTTRALVNLGSLPVLQGGAVVVVAQLHADRPEVALLDPAPADWRDAAQRDTTVRTMPEAPVWEAPPAPGRDRRGLLRIPGVLLVVAFLAGVGLRAWPERDVVTSLAQGTSLSDAVAQRDRDRAEAASIFPAVRTREVVDDLAEVAGGTQFTEVLLFQTYAVAEALTTPGAQTTDRFVWRDGGASRDGAATIQPDPAELPDELFDVTQVDWSVVERLTAQAAELTGIDDADGPTVIVRRSTTDEGAPLQVVVSVDDDYRDAWLTADASGNVVEMRGGAPGSASAAWEAEHQG</sequence>
<protein>
    <submittedName>
        <fullName evidence="2">Uncharacterized protein</fullName>
    </submittedName>
</protein>
<accession>A0A511FBV4</accession>
<proteinExistence type="predicted"/>
<evidence type="ECO:0000313" key="2">
    <source>
        <dbReference type="EMBL" id="GEL46682.1"/>
    </source>
</evidence>
<feature type="transmembrane region" description="Helical" evidence="1">
    <location>
        <begin position="34"/>
        <end position="59"/>
    </location>
</feature>
<dbReference type="Proteomes" id="UP000321723">
    <property type="component" value="Unassembled WGS sequence"/>
</dbReference>
<evidence type="ECO:0000313" key="3">
    <source>
        <dbReference type="Proteomes" id="UP000321723"/>
    </source>
</evidence>
<feature type="transmembrane region" description="Helical" evidence="1">
    <location>
        <begin position="7"/>
        <end position="28"/>
    </location>
</feature>
<comment type="caution">
    <text evidence="2">The sequence shown here is derived from an EMBL/GenBank/DDBJ whole genome shotgun (WGS) entry which is preliminary data.</text>
</comment>